<dbReference type="Proteomes" id="UP000286907">
    <property type="component" value="Chromosome"/>
</dbReference>
<reference evidence="3" key="3">
    <citation type="submission" date="2020-01" db="EMBL/GenBank/DDBJ databases">
        <authorList>
            <person name="Cousin F.J."/>
            <person name="Le Guellec R."/>
            <person name="Cretenet M."/>
        </authorList>
    </citation>
    <scope>NUCLEOTIDE SEQUENCE</scope>
    <source>
        <strain evidence="3">UCMA 15228</strain>
    </source>
</reference>
<evidence type="ECO:0000313" key="5">
    <source>
        <dbReference type="Proteomes" id="UP001167919"/>
    </source>
</evidence>
<evidence type="ECO:0000313" key="3">
    <source>
        <dbReference type="EMBL" id="QAS69956.1"/>
    </source>
</evidence>
<evidence type="ECO:0000256" key="1">
    <source>
        <dbReference type="SAM" id="Phobius"/>
    </source>
</evidence>
<feature type="transmembrane region" description="Helical" evidence="1">
    <location>
        <begin position="79"/>
        <end position="98"/>
    </location>
</feature>
<proteinExistence type="predicted"/>
<dbReference type="Proteomes" id="UP001167919">
    <property type="component" value="Unassembled WGS sequence"/>
</dbReference>
<sequence>MYDDKPLLLLFLLFKKIFITVIAMSIAMVLMLDEIERFPLTQINQTIINAAIYLAITVALLNVFQTICLFIYLNRPFRIIYLFSSYFSNAALIAVSVIRITAYPYMYLGVFAGSLGLAMLTYQVRQNRQYYFEVEL</sequence>
<feature type="transmembrane region" description="Helical" evidence="1">
    <location>
        <begin position="50"/>
        <end position="72"/>
    </location>
</feature>
<evidence type="ECO:0000313" key="2">
    <source>
        <dbReference type="EMBL" id="MDN6900379.1"/>
    </source>
</evidence>
<dbReference type="AlphaFoldDB" id="A0AAJ1VNM7"/>
<protein>
    <submittedName>
        <fullName evidence="2">Uncharacterized protein</fullName>
    </submittedName>
</protein>
<keyword evidence="1" id="KW-0472">Membrane</keyword>
<organism evidence="2 5">
    <name type="scientific">Oenococcus sicerae</name>
    <dbReference type="NCBI Taxonomy" id="2203724"/>
    <lineage>
        <taxon>Bacteria</taxon>
        <taxon>Bacillati</taxon>
        <taxon>Bacillota</taxon>
        <taxon>Bacilli</taxon>
        <taxon>Lactobacillales</taxon>
        <taxon>Lactobacillaceae</taxon>
        <taxon>Oenococcus</taxon>
    </lineage>
</organism>
<gene>
    <name evidence="3" type="ORF">DLJ48_05165</name>
    <name evidence="2" type="ORF">EVC35_05090</name>
</gene>
<feature type="transmembrane region" description="Helical" evidence="1">
    <location>
        <begin position="7"/>
        <end position="30"/>
    </location>
</feature>
<dbReference type="EMBL" id="SDWY01000002">
    <property type="protein sequence ID" value="MDN6900379.1"/>
    <property type="molecule type" value="Genomic_DNA"/>
</dbReference>
<keyword evidence="4" id="KW-1185">Reference proteome</keyword>
<evidence type="ECO:0000313" key="4">
    <source>
        <dbReference type="Proteomes" id="UP000286907"/>
    </source>
</evidence>
<reference evidence="3 4" key="1">
    <citation type="journal article" date="2019" name="Syst. Appl. Microbiol.">
        <title>Oenococcus sicerae sp. nov., isolated from French cider.</title>
        <authorList>
            <person name="Cousin F.J."/>
            <person name="Le Guellec R."/>
            <person name="Chagnot C."/>
            <person name="Goux D."/>
            <person name="Dalmasso M."/>
            <person name="Laplace J.M."/>
            <person name="Cretenet M."/>
        </authorList>
    </citation>
    <scope>NUCLEOTIDE SEQUENCE [LARGE SCALE GENOMIC DNA]</scope>
    <source>
        <strain evidence="3 4">UCMA 15228</strain>
    </source>
</reference>
<feature type="transmembrane region" description="Helical" evidence="1">
    <location>
        <begin position="104"/>
        <end position="122"/>
    </location>
</feature>
<dbReference type="EMBL" id="CP029684">
    <property type="protein sequence ID" value="QAS69956.1"/>
    <property type="molecule type" value="Genomic_DNA"/>
</dbReference>
<accession>A0AAJ1VNM7</accession>
<dbReference type="RefSeq" id="WP_128686429.1">
    <property type="nucleotide sequence ID" value="NZ_CP029684.2"/>
</dbReference>
<keyword evidence="1" id="KW-1133">Transmembrane helix</keyword>
<reference evidence="2" key="2">
    <citation type="submission" date="2019-01" db="EMBL/GenBank/DDBJ databases">
        <title>Oenococcus sicerae UCMA17102.</title>
        <authorList>
            <person name="Cousin F.J."/>
            <person name="Le Guellec R."/>
            <person name="Cretenet M."/>
        </authorList>
    </citation>
    <scope>NUCLEOTIDE SEQUENCE</scope>
    <source>
        <strain evidence="2">UCMA17102</strain>
    </source>
</reference>
<name>A0AAJ1VNM7_9LACO</name>
<keyword evidence="1" id="KW-0812">Transmembrane</keyword>